<dbReference type="Pfam" id="PF04900">
    <property type="entry name" value="Fcf1"/>
    <property type="match status" value="2"/>
</dbReference>
<gene>
    <name evidence="6" type="ORF">Vbra_7435</name>
</gene>
<dbReference type="SUPFAM" id="SSF88723">
    <property type="entry name" value="PIN domain-like"/>
    <property type="match status" value="1"/>
</dbReference>
<feature type="compositionally biased region" description="Basic and acidic residues" evidence="5">
    <location>
        <begin position="253"/>
        <end position="274"/>
    </location>
</feature>
<keyword evidence="3" id="KW-0698">rRNA processing</keyword>
<dbReference type="EMBL" id="CDMY01000231">
    <property type="protein sequence ID" value="CEL95589.1"/>
    <property type="molecule type" value="Genomic_DNA"/>
</dbReference>
<dbReference type="InParanoid" id="A0A0G4EHD7"/>
<proteinExistence type="predicted"/>
<dbReference type="Gene3D" id="3.40.50.1010">
    <property type="entry name" value="5'-nuclease"/>
    <property type="match status" value="2"/>
</dbReference>
<dbReference type="STRING" id="1169540.A0A0G4EHD7"/>
<dbReference type="OrthoDB" id="25675at2759"/>
<comment type="subcellular location">
    <subcellularLocation>
        <location evidence="1">Nucleus</location>
        <location evidence="1">Nucleolus</location>
    </subcellularLocation>
</comment>
<evidence type="ECO:0000256" key="2">
    <source>
        <dbReference type="ARBA" id="ARBA00022517"/>
    </source>
</evidence>
<evidence type="ECO:0000256" key="1">
    <source>
        <dbReference type="ARBA" id="ARBA00004604"/>
    </source>
</evidence>
<evidence type="ECO:0000256" key="4">
    <source>
        <dbReference type="ARBA" id="ARBA00023242"/>
    </source>
</evidence>
<feature type="compositionally biased region" description="Basic residues" evidence="5">
    <location>
        <begin position="319"/>
        <end position="328"/>
    </location>
</feature>
<protein>
    <recommendedName>
        <fullName evidence="8">PIN domain-containing protein</fullName>
    </recommendedName>
</protein>
<dbReference type="InterPro" id="IPR006984">
    <property type="entry name" value="Fcf1/UTP23"/>
</dbReference>
<dbReference type="GO" id="GO:0006364">
    <property type="term" value="P:rRNA processing"/>
    <property type="evidence" value="ECO:0007669"/>
    <property type="project" value="UniProtKB-KW"/>
</dbReference>
<evidence type="ECO:0000256" key="3">
    <source>
        <dbReference type="ARBA" id="ARBA00022552"/>
    </source>
</evidence>
<dbReference type="InterPro" id="IPR029060">
    <property type="entry name" value="PIN-like_dom_sf"/>
</dbReference>
<evidence type="ECO:0000313" key="7">
    <source>
        <dbReference type="Proteomes" id="UP000041254"/>
    </source>
</evidence>
<evidence type="ECO:0000256" key="5">
    <source>
        <dbReference type="SAM" id="MobiDB-lite"/>
    </source>
</evidence>
<dbReference type="GO" id="GO:0032040">
    <property type="term" value="C:small-subunit processome"/>
    <property type="evidence" value="ECO:0007669"/>
    <property type="project" value="InterPro"/>
</dbReference>
<evidence type="ECO:0000313" key="6">
    <source>
        <dbReference type="EMBL" id="CEL95589.1"/>
    </source>
</evidence>
<dbReference type="OMA" id="KRVMRFY"/>
<dbReference type="Proteomes" id="UP000041254">
    <property type="component" value="Unassembled WGS sequence"/>
</dbReference>
<dbReference type="PhylomeDB" id="A0A0G4EHD7"/>
<dbReference type="VEuPathDB" id="CryptoDB:Vbra_7435"/>
<feature type="region of interest" description="Disordered" evidence="5">
    <location>
        <begin position="94"/>
        <end position="115"/>
    </location>
</feature>
<feature type="region of interest" description="Disordered" evidence="5">
    <location>
        <begin position="249"/>
        <end position="340"/>
    </location>
</feature>
<sequence length="340" mass="37889">MKAKRQKQFRRIMRFYRVACGIDEPYRVLIDGPFIQASLKQKVHIKEQLPKMLGGRCTPVVTTCTMAELRKLGPDLLGAVLVAKNFYRHKCHHTKAIQEAPKPPDGKDAPPEAADDANDLEAEGLELADHDASTPPPGAKKRPREVDCPQDDDDVVHRVVPTSAVQSRESLEGGGWRAWKRRKMDEGEEGTIDAAECIKQLLGSSNPHRFCVATQDRTLQAFVRRIPRVPLLYLHGSVPLIEEPSDAAKASLSKREEQQAGPREWERPFLKDATAKAQQDQDAAQKKKKKKKGKNPLSCLPKKPKRPKLSPAAADGAKKPRVRSRSRHRTTEGDDAGHEG</sequence>
<keyword evidence="7" id="KW-1185">Reference proteome</keyword>
<evidence type="ECO:0008006" key="8">
    <source>
        <dbReference type="Google" id="ProtNLM"/>
    </source>
</evidence>
<organism evidence="6 7">
    <name type="scientific">Vitrella brassicaformis (strain CCMP3155)</name>
    <dbReference type="NCBI Taxonomy" id="1169540"/>
    <lineage>
        <taxon>Eukaryota</taxon>
        <taxon>Sar</taxon>
        <taxon>Alveolata</taxon>
        <taxon>Colpodellida</taxon>
        <taxon>Vitrellaceae</taxon>
        <taxon>Vitrella</taxon>
    </lineage>
</organism>
<name>A0A0G4EHD7_VITBC</name>
<dbReference type="AlphaFoldDB" id="A0A0G4EHD7"/>
<feature type="compositionally biased region" description="Basic and acidic residues" evidence="5">
    <location>
        <begin position="329"/>
        <end position="340"/>
    </location>
</feature>
<keyword evidence="2" id="KW-0690">Ribosome biogenesis</keyword>
<reference evidence="6 7" key="1">
    <citation type="submission" date="2014-11" db="EMBL/GenBank/DDBJ databases">
        <authorList>
            <person name="Zhu J."/>
            <person name="Qi W."/>
            <person name="Song R."/>
        </authorList>
    </citation>
    <scope>NUCLEOTIDE SEQUENCE [LARGE SCALE GENOMIC DNA]</scope>
</reference>
<accession>A0A0G4EHD7</accession>
<dbReference type="PANTHER" id="PTHR12416">
    <property type="entry name" value="RRNA-PROCESSING PROTEIN UTP23 HOMOLOG"/>
    <property type="match status" value="1"/>
</dbReference>
<keyword evidence="4" id="KW-0539">Nucleus</keyword>
<feature type="region of interest" description="Disordered" evidence="5">
    <location>
        <begin position="127"/>
        <end position="151"/>
    </location>
</feature>